<dbReference type="GO" id="GO:0004497">
    <property type="term" value="F:monooxygenase activity"/>
    <property type="evidence" value="ECO:0007669"/>
    <property type="project" value="UniProtKB-KW"/>
</dbReference>
<evidence type="ECO:0000313" key="13">
    <source>
        <dbReference type="Proteomes" id="UP000218811"/>
    </source>
</evidence>
<name>A0A2H3JIF9_WOLCO</name>
<evidence type="ECO:0000256" key="7">
    <source>
        <dbReference type="ARBA" id="ARBA00023004"/>
    </source>
</evidence>
<feature type="signal peptide" evidence="11">
    <location>
        <begin position="1"/>
        <end position="21"/>
    </location>
</feature>
<dbReference type="OrthoDB" id="1470350at2759"/>
<comment type="pathway">
    <text evidence="2">Secondary metabolite biosynthesis.</text>
</comment>
<protein>
    <submittedName>
        <fullName evidence="12">Cytochrome P450</fullName>
    </submittedName>
</protein>
<evidence type="ECO:0000256" key="8">
    <source>
        <dbReference type="ARBA" id="ARBA00023033"/>
    </source>
</evidence>
<keyword evidence="13" id="KW-1185">Reference proteome</keyword>
<dbReference type="EMBL" id="KB468124">
    <property type="protein sequence ID" value="PCH41962.1"/>
    <property type="molecule type" value="Genomic_DNA"/>
</dbReference>
<feature type="binding site" description="axial binding residue" evidence="9">
    <location>
        <position position="456"/>
    </location>
    <ligand>
        <name>heme</name>
        <dbReference type="ChEBI" id="CHEBI:30413"/>
    </ligand>
    <ligandPart>
        <name>Fe</name>
        <dbReference type="ChEBI" id="CHEBI:18248"/>
    </ligandPart>
</feature>
<sequence>MILLCLAALLTLFLVKRVSNGHTLAEVPGPRMPSWLFGHGLQLQKAPVGAMYNRWAQRYGPTYKIGGAFGTLKLVLGDPKGAAHVLSSSNFVRPAAGRRMLVQFFGESLFSTEGDEHRRQRSVLNSAFTLASVRDVSNVIFDLAKNLAITWEEELDKSTEETGQIIEITGPIHRVALDAISMTAFAYDVGNSDHSIPELISKISNVPQSPVTLLASALADVLPVLTRLPSPMKEWTTMLRTELGRIADEVWSQAQESSGPMFHSKLLDSMNGAEEIHGVEMSRDRAIAQIVGVLFAGYETTANVIGECLYELARCPQVQEKLRKELVQFISKTGREPTFDDLFIGTQLPYLDAVTRETLRTKAVLMVIAREAVEHDKIPLLFPTHGVGSPYVLVNPGQIVYIPVRDGINVDKTIWGPDAGVFRPERWLEDGALPDTVNSIHAPGHLMTFGDGPKICLGRNFAIAEFKIVVSTLVRHFTFAPDRQLYDFYRTGGNTVKPKVRGREHEGVQLSLCISKFHTDE</sequence>
<dbReference type="Pfam" id="PF00067">
    <property type="entry name" value="p450"/>
    <property type="match status" value="1"/>
</dbReference>
<evidence type="ECO:0000256" key="11">
    <source>
        <dbReference type="SAM" id="SignalP"/>
    </source>
</evidence>
<evidence type="ECO:0000313" key="12">
    <source>
        <dbReference type="EMBL" id="PCH41962.1"/>
    </source>
</evidence>
<dbReference type="GO" id="GO:0005506">
    <property type="term" value="F:iron ion binding"/>
    <property type="evidence" value="ECO:0007669"/>
    <property type="project" value="InterPro"/>
</dbReference>
<gene>
    <name evidence="12" type="ORF">WOLCODRAFT_25048</name>
</gene>
<dbReference type="InterPro" id="IPR002401">
    <property type="entry name" value="Cyt_P450_E_grp-I"/>
</dbReference>
<dbReference type="Gene3D" id="1.10.630.10">
    <property type="entry name" value="Cytochrome P450"/>
    <property type="match status" value="1"/>
</dbReference>
<evidence type="ECO:0000256" key="4">
    <source>
        <dbReference type="ARBA" id="ARBA00022617"/>
    </source>
</evidence>
<evidence type="ECO:0000256" key="5">
    <source>
        <dbReference type="ARBA" id="ARBA00022723"/>
    </source>
</evidence>
<comment type="cofactor">
    <cofactor evidence="1 9">
        <name>heme</name>
        <dbReference type="ChEBI" id="CHEBI:30413"/>
    </cofactor>
</comment>
<evidence type="ECO:0000256" key="2">
    <source>
        <dbReference type="ARBA" id="ARBA00005179"/>
    </source>
</evidence>
<dbReference type="PANTHER" id="PTHR24305:SF166">
    <property type="entry name" value="CYTOCHROME P450 12A4, MITOCHONDRIAL-RELATED"/>
    <property type="match status" value="1"/>
</dbReference>
<feature type="chain" id="PRO_5013890943" evidence="11">
    <location>
        <begin position="22"/>
        <end position="521"/>
    </location>
</feature>
<keyword evidence="7 9" id="KW-0408">Iron</keyword>
<reference evidence="12 13" key="1">
    <citation type="journal article" date="2012" name="Science">
        <title>The Paleozoic origin of enzymatic lignin decomposition reconstructed from 31 fungal genomes.</title>
        <authorList>
            <person name="Floudas D."/>
            <person name="Binder M."/>
            <person name="Riley R."/>
            <person name="Barry K."/>
            <person name="Blanchette R.A."/>
            <person name="Henrissat B."/>
            <person name="Martinez A.T."/>
            <person name="Otillar R."/>
            <person name="Spatafora J.W."/>
            <person name="Yadav J.S."/>
            <person name="Aerts A."/>
            <person name="Benoit I."/>
            <person name="Boyd A."/>
            <person name="Carlson A."/>
            <person name="Copeland A."/>
            <person name="Coutinho P.M."/>
            <person name="de Vries R.P."/>
            <person name="Ferreira P."/>
            <person name="Findley K."/>
            <person name="Foster B."/>
            <person name="Gaskell J."/>
            <person name="Glotzer D."/>
            <person name="Gorecki P."/>
            <person name="Heitman J."/>
            <person name="Hesse C."/>
            <person name="Hori C."/>
            <person name="Igarashi K."/>
            <person name="Jurgens J.A."/>
            <person name="Kallen N."/>
            <person name="Kersten P."/>
            <person name="Kohler A."/>
            <person name="Kuees U."/>
            <person name="Kumar T.K.A."/>
            <person name="Kuo A."/>
            <person name="LaButti K."/>
            <person name="Larrondo L.F."/>
            <person name="Lindquist E."/>
            <person name="Ling A."/>
            <person name="Lombard V."/>
            <person name="Lucas S."/>
            <person name="Lundell T."/>
            <person name="Martin R."/>
            <person name="McLaughlin D.J."/>
            <person name="Morgenstern I."/>
            <person name="Morin E."/>
            <person name="Murat C."/>
            <person name="Nagy L.G."/>
            <person name="Nolan M."/>
            <person name="Ohm R.A."/>
            <person name="Patyshakuliyeva A."/>
            <person name="Rokas A."/>
            <person name="Ruiz-Duenas F.J."/>
            <person name="Sabat G."/>
            <person name="Salamov A."/>
            <person name="Samejima M."/>
            <person name="Schmutz J."/>
            <person name="Slot J.C."/>
            <person name="St John F."/>
            <person name="Stenlid J."/>
            <person name="Sun H."/>
            <person name="Sun S."/>
            <person name="Syed K."/>
            <person name="Tsang A."/>
            <person name="Wiebenga A."/>
            <person name="Young D."/>
            <person name="Pisabarro A."/>
            <person name="Eastwood D.C."/>
            <person name="Martin F."/>
            <person name="Cullen D."/>
            <person name="Grigoriev I.V."/>
            <person name="Hibbett D.S."/>
        </authorList>
    </citation>
    <scope>NUCLEOTIDE SEQUENCE [LARGE SCALE GENOMIC DNA]</scope>
    <source>
        <strain evidence="12 13">MD-104</strain>
    </source>
</reference>
<organism evidence="12 13">
    <name type="scientific">Wolfiporia cocos (strain MD-104)</name>
    <name type="common">Brown rot fungus</name>
    <dbReference type="NCBI Taxonomy" id="742152"/>
    <lineage>
        <taxon>Eukaryota</taxon>
        <taxon>Fungi</taxon>
        <taxon>Dikarya</taxon>
        <taxon>Basidiomycota</taxon>
        <taxon>Agaricomycotina</taxon>
        <taxon>Agaricomycetes</taxon>
        <taxon>Polyporales</taxon>
        <taxon>Phaeolaceae</taxon>
        <taxon>Wolfiporia</taxon>
    </lineage>
</organism>
<proteinExistence type="inferred from homology"/>
<dbReference type="Proteomes" id="UP000218811">
    <property type="component" value="Unassembled WGS sequence"/>
</dbReference>
<keyword evidence="8 10" id="KW-0503">Monooxygenase</keyword>
<dbReference type="AlphaFoldDB" id="A0A2H3JIF9"/>
<comment type="similarity">
    <text evidence="3 10">Belongs to the cytochrome P450 family.</text>
</comment>
<dbReference type="PANTHER" id="PTHR24305">
    <property type="entry name" value="CYTOCHROME P450"/>
    <property type="match status" value="1"/>
</dbReference>
<dbReference type="PROSITE" id="PS00086">
    <property type="entry name" value="CYTOCHROME_P450"/>
    <property type="match status" value="1"/>
</dbReference>
<dbReference type="PRINTS" id="PR00463">
    <property type="entry name" value="EP450I"/>
</dbReference>
<evidence type="ECO:0000256" key="1">
    <source>
        <dbReference type="ARBA" id="ARBA00001971"/>
    </source>
</evidence>
<evidence type="ECO:0000256" key="10">
    <source>
        <dbReference type="RuleBase" id="RU000461"/>
    </source>
</evidence>
<keyword evidence="11" id="KW-0732">Signal</keyword>
<evidence type="ECO:0000256" key="9">
    <source>
        <dbReference type="PIRSR" id="PIRSR602401-1"/>
    </source>
</evidence>
<dbReference type="PRINTS" id="PR00385">
    <property type="entry name" value="P450"/>
</dbReference>
<dbReference type="GO" id="GO:0020037">
    <property type="term" value="F:heme binding"/>
    <property type="evidence" value="ECO:0007669"/>
    <property type="project" value="InterPro"/>
</dbReference>
<dbReference type="InterPro" id="IPR036396">
    <property type="entry name" value="Cyt_P450_sf"/>
</dbReference>
<keyword evidence="6 10" id="KW-0560">Oxidoreductase</keyword>
<dbReference type="InterPro" id="IPR050121">
    <property type="entry name" value="Cytochrome_P450_monoxygenase"/>
</dbReference>
<accession>A0A2H3JIF9</accession>
<dbReference type="InterPro" id="IPR001128">
    <property type="entry name" value="Cyt_P450"/>
</dbReference>
<evidence type="ECO:0000256" key="6">
    <source>
        <dbReference type="ARBA" id="ARBA00023002"/>
    </source>
</evidence>
<dbReference type="OMA" id="MTMFAYN"/>
<evidence type="ECO:0000256" key="3">
    <source>
        <dbReference type="ARBA" id="ARBA00010617"/>
    </source>
</evidence>
<dbReference type="InterPro" id="IPR017972">
    <property type="entry name" value="Cyt_P450_CS"/>
</dbReference>
<dbReference type="SUPFAM" id="SSF48264">
    <property type="entry name" value="Cytochrome P450"/>
    <property type="match status" value="1"/>
</dbReference>
<dbReference type="STRING" id="742152.A0A2H3JIF9"/>
<dbReference type="GO" id="GO:0016705">
    <property type="term" value="F:oxidoreductase activity, acting on paired donors, with incorporation or reduction of molecular oxygen"/>
    <property type="evidence" value="ECO:0007669"/>
    <property type="project" value="InterPro"/>
</dbReference>
<keyword evidence="5 9" id="KW-0479">Metal-binding</keyword>
<keyword evidence="4 9" id="KW-0349">Heme</keyword>